<dbReference type="Pfam" id="PF05656">
    <property type="entry name" value="DUF805"/>
    <property type="match status" value="1"/>
</dbReference>
<dbReference type="InterPro" id="IPR008523">
    <property type="entry name" value="DUF805"/>
</dbReference>
<evidence type="ECO:0000256" key="1">
    <source>
        <dbReference type="SAM" id="Phobius"/>
    </source>
</evidence>
<keyword evidence="1" id="KW-0472">Membrane</keyword>
<dbReference type="GO" id="GO:0005886">
    <property type="term" value="C:plasma membrane"/>
    <property type="evidence" value="ECO:0007669"/>
    <property type="project" value="TreeGrafter"/>
</dbReference>
<accession>A0A1V2UZL5</accession>
<feature type="transmembrane region" description="Helical" evidence="1">
    <location>
        <begin position="179"/>
        <end position="198"/>
    </location>
</feature>
<dbReference type="Proteomes" id="UP000189376">
    <property type="component" value="Unassembled WGS sequence"/>
</dbReference>
<keyword evidence="1" id="KW-1133">Transmembrane helix</keyword>
<organism evidence="2 3">
    <name type="scientific">Acinetobacter genomosp. 33YU</name>
    <dbReference type="NCBI Taxonomy" id="1675530"/>
    <lineage>
        <taxon>Bacteria</taxon>
        <taxon>Pseudomonadati</taxon>
        <taxon>Pseudomonadota</taxon>
        <taxon>Gammaproteobacteria</taxon>
        <taxon>Moraxellales</taxon>
        <taxon>Moraxellaceae</taxon>
        <taxon>Acinetobacter</taxon>
    </lineage>
</organism>
<dbReference type="PANTHER" id="PTHR34980">
    <property type="entry name" value="INNER MEMBRANE PROTEIN-RELATED-RELATED"/>
    <property type="match status" value="1"/>
</dbReference>
<proteinExistence type="predicted"/>
<dbReference type="PANTHER" id="PTHR34980:SF2">
    <property type="entry name" value="INNER MEMBRANE PROTEIN YHAH-RELATED"/>
    <property type="match status" value="1"/>
</dbReference>
<protein>
    <recommendedName>
        <fullName evidence="4">DUF805 domain-containing protein</fullName>
    </recommendedName>
</protein>
<evidence type="ECO:0000313" key="2">
    <source>
        <dbReference type="EMBL" id="ONN55421.1"/>
    </source>
</evidence>
<dbReference type="AlphaFoldDB" id="A0A1V2UZL5"/>
<keyword evidence="1" id="KW-0812">Transmembrane</keyword>
<dbReference type="EMBL" id="LFZS01000003">
    <property type="protein sequence ID" value="ONN55421.1"/>
    <property type="molecule type" value="Genomic_DNA"/>
</dbReference>
<dbReference type="RefSeq" id="WP_077168890.1">
    <property type="nucleotide sequence ID" value="NZ_LFZS01000003.1"/>
</dbReference>
<reference evidence="2 3" key="1">
    <citation type="submission" date="2015-07" db="EMBL/GenBank/DDBJ databases">
        <title>Acinetobacter yuneri, a novel member of Acinetobacter calcoaceticus-Acinetobacter baumannii complex isolated from clinical specimen.</title>
        <authorList>
            <person name="Yu Y."/>
        </authorList>
    </citation>
    <scope>NUCLEOTIDE SEQUENCE [LARGE SCALE GENOMIC DNA]</scope>
    <source>
        <strain evidence="2 3">A362</strain>
    </source>
</reference>
<keyword evidence="3" id="KW-1185">Reference proteome</keyword>
<sequence>MKGRILDFSIQTNTGVITGEDHKRYSFVGTEWKETQAPVRGYEVDFEINAEGQATGIYLEIAANPNPTTMNTSTQNSSSNITPASHESSHKAKEAFRKWEQGEDNYRQAIITCFKKFADFKGRARRSEFWYFELFCVLLSLLLSFMNEDLASLAMLITLIPNIAVNVRRLHDIDRSGWWMLIALVPIVGVLLLLFWATQEGNPSANQYGESPKA</sequence>
<comment type="caution">
    <text evidence="2">The sequence shown here is derived from an EMBL/GenBank/DDBJ whole genome shotgun (WGS) entry which is preliminary data.</text>
</comment>
<evidence type="ECO:0008006" key="4">
    <source>
        <dbReference type="Google" id="ProtNLM"/>
    </source>
</evidence>
<feature type="transmembrane region" description="Helical" evidence="1">
    <location>
        <begin position="129"/>
        <end position="145"/>
    </location>
</feature>
<evidence type="ECO:0000313" key="3">
    <source>
        <dbReference type="Proteomes" id="UP000189376"/>
    </source>
</evidence>
<gene>
    <name evidence="2" type="ORF">AC058_06170</name>
</gene>
<name>A0A1V2UZL5_9GAMM</name>
<feature type="transmembrane region" description="Helical" evidence="1">
    <location>
        <begin position="151"/>
        <end position="167"/>
    </location>
</feature>